<reference evidence="2 3" key="1">
    <citation type="journal article" date="2018" name="Nat. Ecol. Evol.">
        <title>Shark genomes provide insights into elasmobranch evolution and the origin of vertebrates.</title>
        <authorList>
            <person name="Hara Y"/>
            <person name="Yamaguchi K"/>
            <person name="Onimaru K"/>
            <person name="Kadota M"/>
            <person name="Koyanagi M"/>
            <person name="Keeley SD"/>
            <person name="Tatsumi K"/>
            <person name="Tanaka K"/>
            <person name="Motone F"/>
            <person name="Kageyama Y"/>
            <person name="Nozu R"/>
            <person name="Adachi N"/>
            <person name="Nishimura O"/>
            <person name="Nakagawa R"/>
            <person name="Tanegashima C"/>
            <person name="Kiyatake I"/>
            <person name="Matsumoto R"/>
            <person name="Murakumo K"/>
            <person name="Nishida K"/>
            <person name="Terakita A"/>
            <person name="Kuratani S"/>
            <person name="Sato K"/>
            <person name="Hyodo S Kuraku.S."/>
        </authorList>
    </citation>
    <scope>NUCLEOTIDE SEQUENCE [LARGE SCALE GENOMIC DNA]</scope>
</reference>
<dbReference type="Proteomes" id="UP000287033">
    <property type="component" value="Unassembled WGS sequence"/>
</dbReference>
<dbReference type="EMBL" id="BEZZ01049778">
    <property type="protein sequence ID" value="GCC40817.1"/>
    <property type="molecule type" value="Genomic_DNA"/>
</dbReference>
<evidence type="ECO:0000256" key="1">
    <source>
        <dbReference type="SAM" id="MobiDB-lite"/>
    </source>
</evidence>
<gene>
    <name evidence="2" type="ORF">chiPu_0024975</name>
</gene>
<evidence type="ECO:0000313" key="2">
    <source>
        <dbReference type="EMBL" id="GCC40817.1"/>
    </source>
</evidence>
<protein>
    <submittedName>
        <fullName evidence="2">Uncharacterized protein</fullName>
    </submittedName>
</protein>
<organism evidence="2 3">
    <name type="scientific">Chiloscyllium punctatum</name>
    <name type="common">Brownbanded bambooshark</name>
    <name type="synonym">Hemiscyllium punctatum</name>
    <dbReference type="NCBI Taxonomy" id="137246"/>
    <lineage>
        <taxon>Eukaryota</taxon>
        <taxon>Metazoa</taxon>
        <taxon>Chordata</taxon>
        <taxon>Craniata</taxon>
        <taxon>Vertebrata</taxon>
        <taxon>Chondrichthyes</taxon>
        <taxon>Elasmobranchii</taxon>
        <taxon>Galeomorphii</taxon>
        <taxon>Galeoidea</taxon>
        <taxon>Orectolobiformes</taxon>
        <taxon>Hemiscylliidae</taxon>
        <taxon>Chiloscyllium</taxon>
    </lineage>
</organism>
<proteinExistence type="predicted"/>
<accession>A0A401TDV9</accession>
<name>A0A401TDV9_CHIPU</name>
<comment type="caution">
    <text evidence="2">The sequence shown here is derived from an EMBL/GenBank/DDBJ whole genome shotgun (WGS) entry which is preliminary data.</text>
</comment>
<keyword evidence="3" id="KW-1185">Reference proteome</keyword>
<sequence>MWNSRPDLGPADRLPPSRPRDPQISPGNGEQAPHRSIRGGRNPDPRYSRKGGWRRLLGLFCLRVDACGVEIFK</sequence>
<dbReference type="AlphaFoldDB" id="A0A401TDV9"/>
<evidence type="ECO:0000313" key="3">
    <source>
        <dbReference type="Proteomes" id="UP000287033"/>
    </source>
</evidence>
<feature type="region of interest" description="Disordered" evidence="1">
    <location>
        <begin position="1"/>
        <end position="51"/>
    </location>
</feature>
<feature type="non-terminal residue" evidence="2">
    <location>
        <position position="73"/>
    </location>
</feature>